<sequence>MLHLWQRSRAIIPLVAAISVFGSLGDLLRCLAKNSSRLKECLEHIQPTFGFPGPTLPPSVRAVI</sequence>
<accession>A0A5B7E9U2</accession>
<dbReference type="AlphaFoldDB" id="A0A5B7E9U2"/>
<keyword evidence="2" id="KW-1185">Reference proteome</keyword>
<dbReference type="EMBL" id="VSRR010002208">
    <property type="protein sequence ID" value="MPC30179.1"/>
    <property type="molecule type" value="Genomic_DNA"/>
</dbReference>
<dbReference type="Proteomes" id="UP000324222">
    <property type="component" value="Unassembled WGS sequence"/>
</dbReference>
<comment type="caution">
    <text evidence="1">The sequence shown here is derived from an EMBL/GenBank/DDBJ whole genome shotgun (WGS) entry which is preliminary data.</text>
</comment>
<reference evidence="1 2" key="1">
    <citation type="submission" date="2019-05" db="EMBL/GenBank/DDBJ databases">
        <title>Another draft genome of Portunus trituberculatus and its Hox gene families provides insights of decapod evolution.</title>
        <authorList>
            <person name="Jeong J.-H."/>
            <person name="Song I."/>
            <person name="Kim S."/>
            <person name="Choi T."/>
            <person name="Kim D."/>
            <person name="Ryu S."/>
            <person name="Kim W."/>
        </authorList>
    </citation>
    <scope>NUCLEOTIDE SEQUENCE [LARGE SCALE GENOMIC DNA]</scope>
    <source>
        <tissue evidence="1">Muscle</tissue>
    </source>
</reference>
<protein>
    <submittedName>
        <fullName evidence="1">Uncharacterized protein</fullName>
    </submittedName>
</protein>
<organism evidence="1 2">
    <name type="scientific">Portunus trituberculatus</name>
    <name type="common">Swimming crab</name>
    <name type="synonym">Neptunus trituberculatus</name>
    <dbReference type="NCBI Taxonomy" id="210409"/>
    <lineage>
        <taxon>Eukaryota</taxon>
        <taxon>Metazoa</taxon>
        <taxon>Ecdysozoa</taxon>
        <taxon>Arthropoda</taxon>
        <taxon>Crustacea</taxon>
        <taxon>Multicrustacea</taxon>
        <taxon>Malacostraca</taxon>
        <taxon>Eumalacostraca</taxon>
        <taxon>Eucarida</taxon>
        <taxon>Decapoda</taxon>
        <taxon>Pleocyemata</taxon>
        <taxon>Brachyura</taxon>
        <taxon>Eubrachyura</taxon>
        <taxon>Portunoidea</taxon>
        <taxon>Portunidae</taxon>
        <taxon>Portuninae</taxon>
        <taxon>Portunus</taxon>
    </lineage>
</organism>
<gene>
    <name evidence="1" type="ORF">E2C01_023438</name>
</gene>
<evidence type="ECO:0000313" key="1">
    <source>
        <dbReference type="EMBL" id="MPC30179.1"/>
    </source>
</evidence>
<proteinExistence type="predicted"/>
<name>A0A5B7E9U2_PORTR</name>
<evidence type="ECO:0000313" key="2">
    <source>
        <dbReference type="Proteomes" id="UP000324222"/>
    </source>
</evidence>